<feature type="domain" description="Amidohydrolase-related" evidence="2">
    <location>
        <begin position="14"/>
        <end position="281"/>
    </location>
</feature>
<dbReference type="Proteomes" id="UP000193285">
    <property type="component" value="Unassembled WGS sequence"/>
</dbReference>
<organism evidence="3 4">
    <name type="scientific">Mycobacterium paraense</name>
    <dbReference type="NCBI Taxonomy" id="767916"/>
    <lineage>
        <taxon>Bacteria</taxon>
        <taxon>Bacillati</taxon>
        <taxon>Actinomycetota</taxon>
        <taxon>Actinomycetes</taxon>
        <taxon>Mycobacteriales</taxon>
        <taxon>Mycobacteriaceae</taxon>
        <taxon>Mycobacterium</taxon>
        <taxon>Mycobacterium simiae complex</taxon>
    </lineage>
</organism>
<name>A0A1X2A5Y3_9MYCO</name>
<keyword evidence="1" id="KW-0456">Lyase</keyword>
<dbReference type="GO" id="GO:0016831">
    <property type="term" value="F:carboxy-lyase activity"/>
    <property type="evidence" value="ECO:0007669"/>
    <property type="project" value="InterPro"/>
</dbReference>
<evidence type="ECO:0000259" key="2">
    <source>
        <dbReference type="Pfam" id="PF04909"/>
    </source>
</evidence>
<dbReference type="EMBL" id="LQPN01000063">
    <property type="protein sequence ID" value="ORW41566.1"/>
    <property type="molecule type" value="Genomic_DNA"/>
</dbReference>
<proteinExistence type="predicted"/>
<dbReference type="GO" id="GO:0019748">
    <property type="term" value="P:secondary metabolic process"/>
    <property type="evidence" value="ECO:0007669"/>
    <property type="project" value="TreeGrafter"/>
</dbReference>
<gene>
    <name evidence="3" type="ORF">AWB90_19850</name>
</gene>
<accession>A0A1X2A5Y3</accession>
<sequence length="321" mass="35145">MDAAGIGMQVLSHAQPGIQILADDQADLAIAVCREVNDWLAEAIAAHPARFAGFAMLPTQSPADAAHELERAVRDLGFKGALINGHTNGRYLDDPSFDPLLRRAESLGVPVYIHPTDPPPAVSNAYYAPFDSALIPTWGWPVETGTHVLRLICAGVFDRHPNLKVIVGHMGELLPYCFTRLNVGLTMAGWLLASPEGDQAHAGMRQTVGYYLRRNVFITSSGVFDVPVFDCARAMLGIDNLMFSVDYPFQDNFAAMEFLQRCDLSPRDRERFAHGTAESLLALDNPRRAARVKSSVAGGWYRLRSRTTSKIGRALVSALVK</sequence>
<evidence type="ECO:0000313" key="3">
    <source>
        <dbReference type="EMBL" id="ORW41566.1"/>
    </source>
</evidence>
<dbReference type="GO" id="GO:0005829">
    <property type="term" value="C:cytosol"/>
    <property type="evidence" value="ECO:0007669"/>
    <property type="project" value="TreeGrafter"/>
</dbReference>
<dbReference type="SUPFAM" id="SSF51556">
    <property type="entry name" value="Metallo-dependent hydrolases"/>
    <property type="match status" value="1"/>
</dbReference>
<evidence type="ECO:0000256" key="1">
    <source>
        <dbReference type="ARBA" id="ARBA00023239"/>
    </source>
</evidence>
<dbReference type="GO" id="GO:0016787">
    <property type="term" value="F:hydrolase activity"/>
    <property type="evidence" value="ECO:0007669"/>
    <property type="project" value="InterPro"/>
</dbReference>
<evidence type="ECO:0000313" key="4">
    <source>
        <dbReference type="Proteomes" id="UP000193285"/>
    </source>
</evidence>
<dbReference type="PANTHER" id="PTHR21240">
    <property type="entry name" value="2-AMINO-3-CARBOXYLMUCONATE-6-SEMIALDEHYDE DECARBOXYLASE"/>
    <property type="match status" value="1"/>
</dbReference>
<dbReference type="InterPro" id="IPR032465">
    <property type="entry name" value="ACMSD"/>
</dbReference>
<dbReference type="InterPro" id="IPR006680">
    <property type="entry name" value="Amidohydro-rel"/>
</dbReference>
<dbReference type="PANTHER" id="PTHR21240:SF30">
    <property type="entry name" value="AMIDOHYDROLASE-RELATED DOMAIN-CONTAINING PROTEIN-RELATED"/>
    <property type="match status" value="1"/>
</dbReference>
<reference evidence="3 4" key="1">
    <citation type="journal article" date="2015" name="Emerg. Microbes Infect.">
        <title>Characterization of 17 strains belonging to the Mycobacterium simiae complex and description of Mycobacterium paraense sp. nov.</title>
        <authorList>
            <person name="Fusco da Costa A.R."/>
            <person name="Fedrizzi T."/>
            <person name="Lopes M.L."/>
            <person name="Pecorari M."/>
            <person name="Oliveira da Costa W.L."/>
            <person name="Giacobazzi E."/>
            <person name="da Costa Bahia J.R."/>
            <person name="De Sanctis V."/>
            <person name="Batista Lima K.V."/>
            <person name="Bertorelli R."/>
            <person name="Grottola A."/>
            <person name="Fabio A."/>
            <person name="Mariottini A."/>
            <person name="Ferretti P."/>
            <person name="Di Leva F."/>
            <person name="Fregni Serpini G."/>
            <person name="Tagliazucchi S."/>
            <person name="Rumpianesi F."/>
            <person name="Jousson O."/>
            <person name="Segata N."/>
            <person name="Tortoli E."/>
        </authorList>
    </citation>
    <scope>NUCLEOTIDE SEQUENCE [LARGE SCALE GENOMIC DNA]</scope>
    <source>
        <strain evidence="3 4">IEC33</strain>
    </source>
</reference>
<protein>
    <recommendedName>
        <fullName evidence="2">Amidohydrolase-related domain-containing protein</fullName>
    </recommendedName>
</protein>
<dbReference type="Gene3D" id="3.20.20.140">
    <property type="entry name" value="Metal-dependent hydrolases"/>
    <property type="match status" value="1"/>
</dbReference>
<dbReference type="Pfam" id="PF04909">
    <property type="entry name" value="Amidohydro_2"/>
    <property type="match status" value="1"/>
</dbReference>
<comment type="caution">
    <text evidence="3">The sequence shown here is derived from an EMBL/GenBank/DDBJ whole genome shotgun (WGS) entry which is preliminary data.</text>
</comment>
<dbReference type="InterPro" id="IPR032466">
    <property type="entry name" value="Metal_Hydrolase"/>
</dbReference>
<dbReference type="AlphaFoldDB" id="A0A1X2A5Y3"/>
<dbReference type="STRING" id="767916.AWB91_10990"/>